<dbReference type="Pfam" id="PF01979">
    <property type="entry name" value="Amidohydro_1"/>
    <property type="match status" value="1"/>
</dbReference>
<accession>A0AAE3TEY8</accession>
<dbReference type="Gene3D" id="3.20.20.140">
    <property type="entry name" value="Metal-dependent hydrolases"/>
    <property type="match status" value="1"/>
</dbReference>
<reference evidence="3" key="1">
    <citation type="submission" date="2023-03" db="EMBL/GenBank/DDBJ databases">
        <title>Stygiobacter electus gen. nov., sp. nov., facultatively anaerobic thermotolerant bacterium of the class Ignavibacteria from a well of Yessentuki mineral water deposit.</title>
        <authorList>
            <person name="Podosokorskaya O.A."/>
            <person name="Elcheninov A.G."/>
            <person name="Petrova N.F."/>
            <person name="Zavarzina D.G."/>
            <person name="Kublanov I.V."/>
            <person name="Merkel A.Y."/>
        </authorList>
    </citation>
    <scope>NUCLEOTIDE SEQUENCE</scope>
    <source>
        <strain evidence="3">09-Me</strain>
    </source>
</reference>
<name>A0AAE3TEY8_9BACT</name>
<dbReference type="GO" id="GO:0016810">
    <property type="term" value="F:hydrolase activity, acting on carbon-nitrogen (but not peptide) bonds"/>
    <property type="evidence" value="ECO:0007669"/>
    <property type="project" value="InterPro"/>
</dbReference>
<dbReference type="AlphaFoldDB" id="A0AAE3TEY8"/>
<dbReference type="SUPFAM" id="SSF51556">
    <property type="entry name" value="Metallo-dependent hydrolases"/>
    <property type="match status" value="1"/>
</dbReference>
<comment type="caution">
    <text evidence="3">The sequence shown here is derived from an EMBL/GenBank/DDBJ whole genome shotgun (WGS) entry which is preliminary data.</text>
</comment>
<dbReference type="Proteomes" id="UP001221302">
    <property type="component" value="Unassembled WGS sequence"/>
</dbReference>
<protein>
    <submittedName>
        <fullName evidence="3">Amidohydrolase family protein</fullName>
    </submittedName>
</protein>
<organism evidence="3 4">
    <name type="scientific">Stygiobacter electus</name>
    <dbReference type="NCBI Taxonomy" id="3032292"/>
    <lineage>
        <taxon>Bacteria</taxon>
        <taxon>Pseudomonadati</taxon>
        <taxon>Ignavibacteriota</taxon>
        <taxon>Ignavibacteria</taxon>
        <taxon>Ignavibacteriales</taxon>
        <taxon>Melioribacteraceae</taxon>
        <taxon>Stygiobacter</taxon>
    </lineage>
</organism>
<dbReference type="InterPro" id="IPR032466">
    <property type="entry name" value="Metal_Hydrolase"/>
</dbReference>
<proteinExistence type="predicted"/>
<dbReference type="PANTHER" id="PTHR43794">
    <property type="entry name" value="AMINOHYDROLASE SSNA-RELATED"/>
    <property type="match status" value="1"/>
</dbReference>
<feature type="domain" description="Amidohydrolase-related" evidence="2">
    <location>
        <begin position="70"/>
        <end position="411"/>
    </location>
</feature>
<sequence>MKTQKLIIENAWICPVIAEDIIPFFGDIIVDGNRIQKIRPKNFSLYQKNPNKVGKNSFNAFGKVITIPNVNFHDHIYSRLAKGLPVNHPLNDFQNILKNLWWKIDNVLDEDMIIASANYAAIESIKNGVTYLFDHHSSQDKIENSLSLLKTSLKELGIRSVLCFETTDRNGAQKALQGLNENLNFFDNFTDDDTKAMLGLHASFTLSDETLLEAKKILSKNWGIHIHVAEDESDIKLSKDFTNLSPIQRLRKYKLLNDKSILVHGVHLTKNDFLRIEEFESSLAICPDSNMNNSVGVIDFDRVPNAISLLIGTDGMHSNIAKSLKQVFLISRNQGFSFNESFSLIKKIYFDQINFVKKYFDDYPSLSENERADFVIWDYTPPTPITKENFWSHFIYGMLESKISTVVQNGEMIYCDGKFINIDEQSILNDIYLEGEKLFNLIKTK</sequence>
<evidence type="ECO:0000313" key="3">
    <source>
        <dbReference type="EMBL" id="MDF1612798.1"/>
    </source>
</evidence>
<keyword evidence="1" id="KW-0378">Hydrolase</keyword>
<evidence type="ECO:0000256" key="1">
    <source>
        <dbReference type="ARBA" id="ARBA00022801"/>
    </source>
</evidence>
<evidence type="ECO:0000259" key="2">
    <source>
        <dbReference type="Pfam" id="PF01979"/>
    </source>
</evidence>
<dbReference type="Gene3D" id="2.30.40.10">
    <property type="entry name" value="Urease, subunit C, domain 1"/>
    <property type="match status" value="1"/>
</dbReference>
<dbReference type="EMBL" id="JARGDL010000018">
    <property type="protein sequence ID" value="MDF1612798.1"/>
    <property type="molecule type" value="Genomic_DNA"/>
</dbReference>
<dbReference type="RefSeq" id="WP_321536569.1">
    <property type="nucleotide sequence ID" value="NZ_JARGDL010000018.1"/>
</dbReference>
<dbReference type="PANTHER" id="PTHR43794:SF11">
    <property type="entry name" value="AMIDOHYDROLASE-RELATED DOMAIN-CONTAINING PROTEIN"/>
    <property type="match status" value="1"/>
</dbReference>
<evidence type="ECO:0000313" key="4">
    <source>
        <dbReference type="Proteomes" id="UP001221302"/>
    </source>
</evidence>
<dbReference type="InterPro" id="IPR006680">
    <property type="entry name" value="Amidohydro-rel"/>
</dbReference>
<dbReference type="SUPFAM" id="SSF51338">
    <property type="entry name" value="Composite domain of metallo-dependent hydrolases"/>
    <property type="match status" value="1"/>
</dbReference>
<dbReference type="InterPro" id="IPR011059">
    <property type="entry name" value="Metal-dep_hydrolase_composite"/>
</dbReference>
<keyword evidence="4" id="KW-1185">Reference proteome</keyword>
<gene>
    <name evidence="3" type="ORF">P0M35_11600</name>
</gene>
<dbReference type="InterPro" id="IPR050287">
    <property type="entry name" value="MTA/SAH_deaminase"/>
</dbReference>